<dbReference type="EMBL" id="JAGMUU010000003">
    <property type="protein sequence ID" value="KAH7157451.1"/>
    <property type="molecule type" value="Genomic_DNA"/>
</dbReference>
<dbReference type="Proteomes" id="UP000717696">
    <property type="component" value="Unassembled WGS sequence"/>
</dbReference>
<proteinExistence type="predicted"/>
<protein>
    <submittedName>
        <fullName evidence="1">Uncharacterized protein</fullName>
    </submittedName>
</protein>
<sequence>MFKRKQNPSEMTEYAVDQALKMNAGLVTVDLTGAHSHPAEGKSIFKRPIALLKKPIKTEPQREGFVVGNKLEDPEEVGDVPSFSDPPIIQSNNIIKRKEVMEQGVELLDKLGSRQHNRRDLSEDMNAWLDEHKVRVLTQHAKGLVYLWGMKYDRKFTFWVHRAYKDLAEYSYTDDEEATQPLLSWRDMIKEPLREMRSIAAESDRDTQRRIIHVTKQLQKGMAWLDWQEQRRHAQRETAAEEEKRAREELSAATTRLRISQEALNVSGGKLDELLRKTNEVLAIAKSTAGPAVKKRRVESMPASASSKRKQIVEDAQVLADTLKYSLPSARTVFVQLEKVLKHFDGDVAKDIDYDFDRCLIRRRKRISELLDSHMMNDEERTK</sequence>
<evidence type="ECO:0000313" key="1">
    <source>
        <dbReference type="EMBL" id="KAH7157451.1"/>
    </source>
</evidence>
<reference evidence="1" key="1">
    <citation type="journal article" date="2021" name="Nat. Commun.">
        <title>Genetic determinants of endophytism in the Arabidopsis root mycobiome.</title>
        <authorList>
            <person name="Mesny F."/>
            <person name="Miyauchi S."/>
            <person name="Thiergart T."/>
            <person name="Pickel B."/>
            <person name="Atanasova L."/>
            <person name="Karlsson M."/>
            <person name="Huettel B."/>
            <person name="Barry K.W."/>
            <person name="Haridas S."/>
            <person name="Chen C."/>
            <person name="Bauer D."/>
            <person name="Andreopoulos W."/>
            <person name="Pangilinan J."/>
            <person name="LaButti K."/>
            <person name="Riley R."/>
            <person name="Lipzen A."/>
            <person name="Clum A."/>
            <person name="Drula E."/>
            <person name="Henrissat B."/>
            <person name="Kohler A."/>
            <person name="Grigoriev I.V."/>
            <person name="Martin F.M."/>
            <person name="Hacquard S."/>
        </authorList>
    </citation>
    <scope>NUCLEOTIDE SEQUENCE</scope>
    <source>
        <strain evidence="1">MPI-CAGE-AT-0021</strain>
    </source>
</reference>
<dbReference type="OrthoDB" id="5091697at2759"/>
<keyword evidence="2" id="KW-1185">Reference proteome</keyword>
<organism evidence="1 2">
    <name type="scientific">Dactylonectria estremocensis</name>
    <dbReference type="NCBI Taxonomy" id="1079267"/>
    <lineage>
        <taxon>Eukaryota</taxon>
        <taxon>Fungi</taxon>
        <taxon>Dikarya</taxon>
        <taxon>Ascomycota</taxon>
        <taxon>Pezizomycotina</taxon>
        <taxon>Sordariomycetes</taxon>
        <taxon>Hypocreomycetidae</taxon>
        <taxon>Hypocreales</taxon>
        <taxon>Nectriaceae</taxon>
        <taxon>Dactylonectria</taxon>
    </lineage>
</organism>
<comment type="caution">
    <text evidence="1">The sequence shown here is derived from an EMBL/GenBank/DDBJ whole genome shotgun (WGS) entry which is preliminary data.</text>
</comment>
<accession>A0A9P9FCS6</accession>
<dbReference type="AlphaFoldDB" id="A0A9P9FCS6"/>
<evidence type="ECO:0000313" key="2">
    <source>
        <dbReference type="Proteomes" id="UP000717696"/>
    </source>
</evidence>
<name>A0A9P9FCS6_9HYPO</name>
<gene>
    <name evidence="1" type="ORF">B0J13DRAFT_603209</name>
</gene>